<dbReference type="OMA" id="FWIQYGT"/>
<dbReference type="InterPro" id="IPR020846">
    <property type="entry name" value="MFS_dom"/>
</dbReference>
<protein>
    <submittedName>
        <fullName evidence="10">General substrate transporter</fullName>
    </submittedName>
</protein>
<dbReference type="Pfam" id="PF00083">
    <property type="entry name" value="Sugar_tr"/>
    <property type="match status" value="1"/>
</dbReference>
<keyword evidence="4 8" id="KW-0812">Transmembrane</keyword>
<dbReference type="STRING" id="13706.A0A1X2HSN7"/>
<dbReference type="AlphaFoldDB" id="A0A1X2HSN7"/>
<evidence type="ECO:0000256" key="1">
    <source>
        <dbReference type="ARBA" id="ARBA00004141"/>
    </source>
</evidence>
<feature type="transmembrane region" description="Helical" evidence="8">
    <location>
        <begin position="442"/>
        <end position="463"/>
    </location>
</feature>
<proteinExistence type="inferred from homology"/>
<evidence type="ECO:0000256" key="2">
    <source>
        <dbReference type="ARBA" id="ARBA00010992"/>
    </source>
</evidence>
<keyword evidence="11" id="KW-1185">Reference proteome</keyword>
<dbReference type="InterPro" id="IPR005828">
    <property type="entry name" value="MFS_sugar_transport-like"/>
</dbReference>
<feature type="transmembrane region" description="Helical" evidence="8">
    <location>
        <begin position="115"/>
        <end position="132"/>
    </location>
</feature>
<evidence type="ECO:0000313" key="10">
    <source>
        <dbReference type="EMBL" id="ORZ02580.1"/>
    </source>
</evidence>
<feature type="transmembrane region" description="Helical" evidence="8">
    <location>
        <begin position="335"/>
        <end position="354"/>
    </location>
</feature>
<dbReference type="PROSITE" id="PS00217">
    <property type="entry name" value="SUGAR_TRANSPORT_2"/>
    <property type="match status" value="1"/>
</dbReference>
<organism evidence="10 11">
    <name type="scientific">Syncephalastrum racemosum</name>
    <name type="common">Filamentous fungus</name>
    <dbReference type="NCBI Taxonomy" id="13706"/>
    <lineage>
        <taxon>Eukaryota</taxon>
        <taxon>Fungi</taxon>
        <taxon>Fungi incertae sedis</taxon>
        <taxon>Mucoromycota</taxon>
        <taxon>Mucoromycotina</taxon>
        <taxon>Mucoromycetes</taxon>
        <taxon>Mucorales</taxon>
        <taxon>Syncephalastraceae</taxon>
        <taxon>Syncephalastrum</taxon>
    </lineage>
</organism>
<dbReference type="InParanoid" id="A0A1X2HSN7"/>
<dbReference type="InterPro" id="IPR003663">
    <property type="entry name" value="Sugar/inositol_transpt"/>
</dbReference>
<dbReference type="EMBL" id="MCGN01000001">
    <property type="protein sequence ID" value="ORZ02580.1"/>
    <property type="molecule type" value="Genomic_DNA"/>
</dbReference>
<dbReference type="FunFam" id="1.20.1250.20:FF:000026">
    <property type="entry name" value="MFS quinate transporter QutD"/>
    <property type="match status" value="1"/>
</dbReference>
<evidence type="ECO:0000256" key="8">
    <source>
        <dbReference type="SAM" id="Phobius"/>
    </source>
</evidence>
<dbReference type="InterPro" id="IPR005829">
    <property type="entry name" value="Sugar_transporter_CS"/>
</dbReference>
<feature type="transmembrane region" description="Helical" evidence="8">
    <location>
        <begin position="416"/>
        <end position="436"/>
    </location>
</feature>
<feature type="domain" description="Major facilitator superfamily (MFS) profile" evidence="9">
    <location>
        <begin position="14"/>
        <end position="467"/>
    </location>
</feature>
<accession>A0A1X2HSN7</accession>
<feature type="transmembrane region" description="Helical" evidence="8">
    <location>
        <begin position="57"/>
        <end position="75"/>
    </location>
</feature>
<keyword evidence="3 7" id="KW-0813">Transport</keyword>
<dbReference type="OrthoDB" id="4142200at2759"/>
<dbReference type="PROSITE" id="PS00216">
    <property type="entry name" value="SUGAR_TRANSPORT_1"/>
    <property type="match status" value="1"/>
</dbReference>
<dbReference type="CDD" id="cd17356">
    <property type="entry name" value="MFS_HXT"/>
    <property type="match status" value="1"/>
</dbReference>
<dbReference type="PRINTS" id="PR00171">
    <property type="entry name" value="SUGRTRNSPORT"/>
</dbReference>
<dbReference type="FunCoup" id="A0A1X2HSN7">
    <property type="interactions" value="332"/>
</dbReference>
<dbReference type="InterPro" id="IPR050360">
    <property type="entry name" value="MFS_Sugar_Transporters"/>
</dbReference>
<feature type="transmembrane region" description="Helical" evidence="8">
    <location>
        <begin position="144"/>
        <end position="163"/>
    </location>
</feature>
<feature type="transmembrane region" description="Helical" evidence="8">
    <location>
        <begin position="302"/>
        <end position="323"/>
    </location>
</feature>
<dbReference type="PANTHER" id="PTHR48022:SF2">
    <property type="entry name" value="PLASTIDIC GLUCOSE TRANSPORTER 4"/>
    <property type="match status" value="1"/>
</dbReference>
<feature type="transmembrane region" description="Helical" evidence="8">
    <location>
        <begin position="264"/>
        <end position="286"/>
    </location>
</feature>
<evidence type="ECO:0000256" key="7">
    <source>
        <dbReference type="RuleBase" id="RU003346"/>
    </source>
</evidence>
<dbReference type="Gene3D" id="1.20.1250.20">
    <property type="entry name" value="MFS general substrate transporter like domains"/>
    <property type="match status" value="1"/>
</dbReference>
<evidence type="ECO:0000256" key="5">
    <source>
        <dbReference type="ARBA" id="ARBA00022989"/>
    </source>
</evidence>
<comment type="subcellular location">
    <subcellularLocation>
        <location evidence="1">Membrane</location>
        <topology evidence="1">Multi-pass membrane protein</topology>
    </subcellularLocation>
</comment>
<dbReference type="InterPro" id="IPR036259">
    <property type="entry name" value="MFS_trans_sf"/>
</dbReference>
<reference evidence="10 11" key="1">
    <citation type="submission" date="2016-07" db="EMBL/GenBank/DDBJ databases">
        <title>Pervasive Adenine N6-methylation of Active Genes in Fungi.</title>
        <authorList>
            <consortium name="DOE Joint Genome Institute"/>
            <person name="Mondo S.J."/>
            <person name="Dannebaum R.O."/>
            <person name="Kuo R.C."/>
            <person name="Labutti K."/>
            <person name="Haridas S."/>
            <person name="Kuo A."/>
            <person name="Salamov A."/>
            <person name="Ahrendt S.R."/>
            <person name="Lipzen A."/>
            <person name="Sullivan W."/>
            <person name="Andreopoulos W.B."/>
            <person name="Clum A."/>
            <person name="Lindquist E."/>
            <person name="Daum C."/>
            <person name="Ramamoorthy G.K."/>
            <person name="Gryganskyi A."/>
            <person name="Culley D."/>
            <person name="Magnuson J.K."/>
            <person name="James T.Y."/>
            <person name="O'Malley M.A."/>
            <person name="Stajich J.E."/>
            <person name="Spatafora J.W."/>
            <person name="Visel A."/>
            <person name="Grigoriev I.V."/>
        </authorList>
    </citation>
    <scope>NUCLEOTIDE SEQUENCE [LARGE SCALE GENOMIC DNA]</scope>
    <source>
        <strain evidence="10 11">NRRL 2496</strain>
    </source>
</reference>
<feature type="transmembrane region" description="Helical" evidence="8">
    <location>
        <begin position="87"/>
        <end position="109"/>
    </location>
</feature>
<feature type="transmembrane region" description="Helical" evidence="8">
    <location>
        <begin position="374"/>
        <end position="395"/>
    </location>
</feature>
<dbReference type="SUPFAM" id="SSF103473">
    <property type="entry name" value="MFS general substrate transporter"/>
    <property type="match status" value="1"/>
</dbReference>
<dbReference type="Proteomes" id="UP000242180">
    <property type="component" value="Unassembled WGS sequence"/>
</dbReference>
<gene>
    <name evidence="10" type="ORF">BCR43DRAFT_481774</name>
</gene>
<dbReference type="GO" id="GO:0005351">
    <property type="term" value="F:carbohydrate:proton symporter activity"/>
    <property type="evidence" value="ECO:0007669"/>
    <property type="project" value="TreeGrafter"/>
</dbReference>
<evidence type="ECO:0000259" key="9">
    <source>
        <dbReference type="PROSITE" id="PS50850"/>
    </source>
</evidence>
<keyword evidence="6 8" id="KW-0472">Membrane</keyword>
<feature type="transmembrane region" description="Helical" evidence="8">
    <location>
        <begin position="12"/>
        <end position="37"/>
    </location>
</feature>
<dbReference type="PROSITE" id="PS50850">
    <property type="entry name" value="MFS"/>
    <property type="match status" value="1"/>
</dbReference>
<keyword evidence="5 8" id="KW-1133">Transmembrane helix</keyword>
<evidence type="ECO:0000256" key="4">
    <source>
        <dbReference type="ARBA" id="ARBA00022692"/>
    </source>
</evidence>
<dbReference type="GO" id="GO:0016020">
    <property type="term" value="C:membrane"/>
    <property type="evidence" value="ECO:0007669"/>
    <property type="project" value="UniProtKB-SubCell"/>
</dbReference>
<sequence length="508" mass="56051">MSDQRKISWRIYVVSLFAAIGGFCFGYDTGVISGVLAMDQFAITMRGRPTLTALETGTITGLLLAGCFVGALFAGQLAEIISRKRTIILGCLVFIIGAALQTGTVSYAMMVVARAVAGLGIGVLSMVVPLYQSELAPKHIRGRLISLQQLMITVGLMVSFWAGAGCEHFENDAQFRIPLGIQIFPGIVLMIGAFFLPYSPRWLMSKGRDDEALEVLAMLHADNDKNDPYVQSEFEEMKEQIHFERNHAAKSYAELFKGTIRRRLVLGILIQVFQQFTGINSIMYYAPKIFYQAGIGETSSTLIASGVNGVLNMLATIPAVIFLDKLGRRLTLMSGALFMGCAMILCGAVMGGTARVYYDPVTDANVVDMSGNTHASYFCIVMIYFFVAGFAYSWGPVGWVYPAEIFPLRIRAKGNSFATAANWLMNFVISEIVPVMLASITWGTYIFFGCCCLVMTVCVYLFFPETKGRSLEEMDRVFDGSIWAFRNKFEPTDEHPTEKIDAEAKDYA</sequence>
<evidence type="ECO:0000313" key="11">
    <source>
        <dbReference type="Proteomes" id="UP000242180"/>
    </source>
</evidence>
<feature type="transmembrane region" description="Helical" evidence="8">
    <location>
        <begin position="175"/>
        <end position="198"/>
    </location>
</feature>
<dbReference type="PANTHER" id="PTHR48022">
    <property type="entry name" value="PLASTIDIC GLUCOSE TRANSPORTER 4"/>
    <property type="match status" value="1"/>
</dbReference>
<evidence type="ECO:0000256" key="3">
    <source>
        <dbReference type="ARBA" id="ARBA00022448"/>
    </source>
</evidence>
<dbReference type="NCBIfam" id="TIGR00879">
    <property type="entry name" value="SP"/>
    <property type="match status" value="1"/>
</dbReference>
<evidence type="ECO:0000256" key="6">
    <source>
        <dbReference type="ARBA" id="ARBA00023136"/>
    </source>
</evidence>
<comment type="caution">
    <text evidence="10">The sequence shown here is derived from an EMBL/GenBank/DDBJ whole genome shotgun (WGS) entry which is preliminary data.</text>
</comment>
<name>A0A1X2HSN7_SYNRA</name>
<comment type="similarity">
    <text evidence="2 7">Belongs to the major facilitator superfamily. Sugar transporter (TC 2.A.1.1) family.</text>
</comment>